<dbReference type="SUPFAM" id="SSF69203">
    <property type="entry name" value="Nucleoplasmin-like core domain"/>
    <property type="match status" value="1"/>
</dbReference>
<evidence type="ECO:0000256" key="5">
    <source>
        <dbReference type="ARBA" id="ARBA00023186"/>
    </source>
</evidence>
<dbReference type="InterPro" id="IPR024057">
    <property type="entry name" value="Nucleoplasmin_core_dom"/>
</dbReference>
<name>A0AAV7LSX3_PLEWA</name>
<evidence type="ECO:0000256" key="8">
    <source>
        <dbReference type="SAM" id="MobiDB-lite"/>
    </source>
</evidence>
<keyword evidence="4" id="KW-0156">Chromatin regulator</keyword>
<dbReference type="GO" id="GO:0003682">
    <property type="term" value="F:chromatin binding"/>
    <property type="evidence" value="ECO:0007669"/>
    <property type="project" value="TreeGrafter"/>
</dbReference>
<evidence type="ECO:0000313" key="10">
    <source>
        <dbReference type="EMBL" id="KAJ1090650.1"/>
    </source>
</evidence>
<dbReference type="GO" id="GO:0007338">
    <property type="term" value="P:single fertilization"/>
    <property type="evidence" value="ECO:0007669"/>
    <property type="project" value="UniProtKB-KW"/>
</dbReference>
<accession>A0AAV7LSX3</accession>
<dbReference type="GO" id="GO:0003723">
    <property type="term" value="F:RNA binding"/>
    <property type="evidence" value="ECO:0007669"/>
    <property type="project" value="TreeGrafter"/>
</dbReference>
<keyword evidence="6" id="KW-0539">Nucleus</keyword>
<keyword evidence="11" id="KW-1185">Reference proteome</keyword>
<dbReference type="PANTHER" id="PTHR22747">
    <property type="entry name" value="NUCLEOPLASMIN"/>
    <property type="match status" value="1"/>
</dbReference>
<dbReference type="GO" id="GO:0005654">
    <property type="term" value="C:nucleoplasm"/>
    <property type="evidence" value="ECO:0007669"/>
    <property type="project" value="TreeGrafter"/>
</dbReference>
<dbReference type="GO" id="GO:0005730">
    <property type="term" value="C:nucleolus"/>
    <property type="evidence" value="ECO:0007669"/>
    <property type="project" value="TreeGrafter"/>
</dbReference>
<evidence type="ECO:0000259" key="9">
    <source>
        <dbReference type="Pfam" id="PF03066"/>
    </source>
</evidence>
<evidence type="ECO:0000256" key="4">
    <source>
        <dbReference type="ARBA" id="ARBA00022853"/>
    </source>
</evidence>
<evidence type="ECO:0000256" key="6">
    <source>
        <dbReference type="ARBA" id="ARBA00023242"/>
    </source>
</evidence>
<dbReference type="Pfam" id="PF03066">
    <property type="entry name" value="Nucleoplasmin"/>
    <property type="match status" value="1"/>
</dbReference>
<dbReference type="InterPro" id="IPR036824">
    <property type="entry name" value="Nucleoplasmin_core_dom_sf"/>
</dbReference>
<feature type="domain" description="Nucleoplasmin core" evidence="9">
    <location>
        <begin position="22"/>
        <end position="139"/>
    </location>
</feature>
<evidence type="ECO:0000256" key="2">
    <source>
        <dbReference type="ARBA" id="ARBA00010744"/>
    </source>
</evidence>
<feature type="region of interest" description="Disordered" evidence="8">
    <location>
        <begin position="147"/>
        <end position="217"/>
    </location>
</feature>
<feature type="compositionally biased region" description="Basic residues" evidence="8">
    <location>
        <begin position="204"/>
        <end position="217"/>
    </location>
</feature>
<dbReference type="Gene3D" id="2.60.120.340">
    <property type="entry name" value="Nucleoplasmin core domain"/>
    <property type="match status" value="1"/>
</dbReference>
<keyword evidence="5" id="KW-0143">Chaperone</keyword>
<evidence type="ECO:0000256" key="3">
    <source>
        <dbReference type="ARBA" id="ARBA00022473"/>
    </source>
</evidence>
<comment type="subcellular location">
    <subcellularLocation>
        <location evidence="1">Nucleus</location>
    </subcellularLocation>
</comment>
<feature type="compositionally biased region" description="Basic residues" evidence="8">
    <location>
        <begin position="168"/>
        <end position="184"/>
    </location>
</feature>
<dbReference type="GO" id="GO:0005737">
    <property type="term" value="C:cytoplasm"/>
    <property type="evidence" value="ECO:0007669"/>
    <property type="project" value="TreeGrafter"/>
</dbReference>
<evidence type="ECO:0000313" key="11">
    <source>
        <dbReference type="Proteomes" id="UP001066276"/>
    </source>
</evidence>
<reference evidence="10" key="1">
    <citation type="journal article" date="2022" name="bioRxiv">
        <title>Sequencing and chromosome-scale assembly of the giantPleurodeles waltlgenome.</title>
        <authorList>
            <person name="Brown T."/>
            <person name="Elewa A."/>
            <person name="Iarovenko S."/>
            <person name="Subramanian E."/>
            <person name="Araus A.J."/>
            <person name="Petzold A."/>
            <person name="Susuki M."/>
            <person name="Suzuki K.-i.T."/>
            <person name="Hayashi T."/>
            <person name="Toyoda A."/>
            <person name="Oliveira C."/>
            <person name="Osipova E."/>
            <person name="Leigh N.D."/>
            <person name="Simon A."/>
            <person name="Yun M.H."/>
        </authorList>
    </citation>
    <scope>NUCLEOTIDE SEQUENCE</scope>
    <source>
        <strain evidence="10">20211129_DDA</strain>
        <tissue evidence="10">Liver</tissue>
    </source>
</reference>
<dbReference type="PANTHER" id="PTHR22747:SF14">
    <property type="entry name" value="NUCLEOPLASMIN-2"/>
    <property type="match status" value="1"/>
</dbReference>
<dbReference type="EMBL" id="JANPWB010000015">
    <property type="protein sequence ID" value="KAJ1090650.1"/>
    <property type="molecule type" value="Genomic_DNA"/>
</dbReference>
<sequence>MYHESSDMALNASRIDKPVALLWGCELTEQNKTSSFKVEVEEYEQQQALKARPGSVSTGKFDHRLVLNTVCMGEKAKDEFHIIEIVPKEDEPDAKSVPIASLKPSILPMATLVGMELTPPVTFRLKSGSGPVYISGQHIALEAECWAEEEEVEEEAEEEEEEISPVKPNKRQATQKKTGPAKKKKMDEEDAEEEMESEEDTKKGKPAARGRKPAAKK</sequence>
<gene>
    <name evidence="10" type="ORF">NDU88_003780</name>
</gene>
<organism evidence="10 11">
    <name type="scientific">Pleurodeles waltl</name>
    <name type="common">Iberian ribbed newt</name>
    <dbReference type="NCBI Taxonomy" id="8319"/>
    <lineage>
        <taxon>Eukaryota</taxon>
        <taxon>Metazoa</taxon>
        <taxon>Chordata</taxon>
        <taxon>Craniata</taxon>
        <taxon>Vertebrata</taxon>
        <taxon>Euteleostomi</taxon>
        <taxon>Amphibia</taxon>
        <taxon>Batrachia</taxon>
        <taxon>Caudata</taxon>
        <taxon>Salamandroidea</taxon>
        <taxon>Salamandridae</taxon>
        <taxon>Pleurodelinae</taxon>
        <taxon>Pleurodeles</taxon>
    </lineage>
</organism>
<feature type="compositionally biased region" description="Acidic residues" evidence="8">
    <location>
        <begin position="147"/>
        <end position="163"/>
    </location>
</feature>
<keyword evidence="7" id="KW-0278">Fertilization</keyword>
<dbReference type="GO" id="GO:0006338">
    <property type="term" value="P:chromatin remodeling"/>
    <property type="evidence" value="ECO:0007669"/>
    <property type="project" value="TreeGrafter"/>
</dbReference>
<dbReference type="InterPro" id="IPR004301">
    <property type="entry name" value="Nucleoplasmin"/>
</dbReference>
<comment type="caution">
    <text evidence="10">The sequence shown here is derived from an EMBL/GenBank/DDBJ whole genome shotgun (WGS) entry which is preliminary data.</text>
</comment>
<evidence type="ECO:0000256" key="1">
    <source>
        <dbReference type="ARBA" id="ARBA00004123"/>
    </source>
</evidence>
<proteinExistence type="inferred from homology"/>
<comment type="similarity">
    <text evidence="2">Belongs to the nucleoplasmin family.</text>
</comment>
<protein>
    <recommendedName>
        <fullName evidence="9">Nucleoplasmin core domain-containing protein</fullName>
    </recommendedName>
</protein>
<dbReference type="Proteomes" id="UP001066276">
    <property type="component" value="Chromosome 11"/>
</dbReference>
<evidence type="ECO:0000256" key="7">
    <source>
        <dbReference type="ARBA" id="ARBA00023279"/>
    </source>
</evidence>
<feature type="compositionally biased region" description="Acidic residues" evidence="8">
    <location>
        <begin position="188"/>
        <end position="199"/>
    </location>
</feature>
<dbReference type="AlphaFoldDB" id="A0AAV7LSX3"/>
<dbReference type="GO" id="GO:0042393">
    <property type="term" value="F:histone binding"/>
    <property type="evidence" value="ECO:0007669"/>
    <property type="project" value="TreeGrafter"/>
</dbReference>
<keyword evidence="3" id="KW-0217">Developmental protein</keyword>
<dbReference type="GO" id="GO:0045740">
    <property type="term" value="P:positive regulation of DNA replication"/>
    <property type="evidence" value="ECO:0007669"/>
    <property type="project" value="TreeGrafter"/>
</dbReference>